<feature type="transmembrane region" description="Helical" evidence="1">
    <location>
        <begin position="58"/>
        <end position="77"/>
    </location>
</feature>
<name>A0A143YMV5_9LACT</name>
<dbReference type="GO" id="GO:0016020">
    <property type="term" value="C:membrane"/>
    <property type="evidence" value="ECO:0007669"/>
    <property type="project" value="TreeGrafter"/>
</dbReference>
<dbReference type="PANTHER" id="PTHR32251:SF17">
    <property type="entry name" value="STEROID 5-ALPHA REDUCTASE C-TERMINAL DOMAIN-CONTAINING PROTEIN"/>
    <property type="match status" value="1"/>
</dbReference>
<feature type="transmembrane region" description="Helical" evidence="1">
    <location>
        <begin position="7"/>
        <end position="25"/>
    </location>
</feature>
<accession>A0A143YMV5</accession>
<protein>
    <submittedName>
        <fullName evidence="3">Steroid 5-alpha reductase family enzyme</fullName>
    </submittedName>
</protein>
<dbReference type="STRING" id="640938.TR210_1089"/>
<keyword evidence="5" id="KW-1185">Reference proteome</keyword>
<organism evidence="2 4">
    <name type="scientific">Trichococcus ilyis</name>
    <dbReference type="NCBI Taxonomy" id="640938"/>
    <lineage>
        <taxon>Bacteria</taxon>
        <taxon>Bacillati</taxon>
        <taxon>Bacillota</taxon>
        <taxon>Bacilli</taxon>
        <taxon>Lactobacillales</taxon>
        <taxon>Carnobacteriaceae</taxon>
        <taxon>Trichococcus</taxon>
    </lineage>
</organism>
<feature type="transmembrane region" description="Helical" evidence="1">
    <location>
        <begin position="241"/>
        <end position="261"/>
    </location>
</feature>
<dbReference type="EMBL" id="FNYT01000005">
    <property type="protein sequence ID" value="SEI93414.1"/>
    <property type="molecule type" value="Genomic_DNA"/>
</dbReference>
<dbReference type="Proteomes" id="UP000076878">
    <property type="component" value="Unassembled WGS sequence"/>
</dbReference>
<dbReference type="RefSeq" id="WP_084253830.1">
    <property type="nucleotide sequence ID" value="NZ_FJNB01000006.1"/>
</dbReference>
<proteinExistence type="predicted"/>
<dbReference type="PANTHER" id="PTHR32251">
    <property type="entry name" value="3-OXO-5-ALPHA-STEROID 4-DEHYDROGENASE"/>
    <property type="match status" value="1"/>
</dbReference>
<evidence type="ECO:0000313" key="4">
    <source>
        <dbReference type="Proteomes" id="UP000076878"/>
    </source>
</evidence>
<feature type="transmembrane region" description="Helical" evidence="1">
    <location>
        <begin position="83"/>
        <end position="101"/>
    </location>
</feature>
<feature type="transmembrane region" description="Helical" evidence="1">
    <location>
        <begin position="127"/>
        <end position="147"/>
    </location>
</feature>
<gene>
    <name evidence="3" type="ORF">SAMN05216375_10561</name>
    <name evidence="2" type="ORF">TR210_1089</name>
</gene>
<keyword evidence="1" id="KW-1133">Transmembrane helix</keyword>
<reference evidence="3 5" key="2">
    <citation type="submission" date="2016-10" db="EMBL/GenBank/DDBJ databases">
        <authorList>
            <person name="Varghese N."/>
            <person name="Submissions S."/>
        </authorList>
    </citation>
    <scope>NUCLEOTIDE SEQUENCE [LARGE SCALE GENOMIC DNA]</scope>
    <source>
        <strain evidence="3 5">DSM 22150</strain>
    </source>
</reference>
<dbReference type="Pfam" id="PF06966">
    <property type="entry name" value="DUF1295"/>
    <property type="match status" value="1"/>
</dbReference>
<dbReference type="AlphaFoldDB" id="A0A143YMV5"/>
<keyword evidence="1" id="KW-0472">Membrane</keyword>
<sequence length="291" mass="33524">MDKKRIVIYSLLFIATLAIATQGFTNLGLDGLLVPLIFTFVYFTIIFIIATVIKNNSIVDIGWGIGFVVGSWLTLLVTENPTVLSYAIVGFISVWGLRLSLRLFKRNYGKPEDFRYAQWRKEWGDKVVVTAFFRVFVVQGIINFIVGSASYVVIKYNEFSFDAAHRYFVYAALFIALVGLFFEVVGDEQLRRHINKKTRSLLQSGLWSVTRHPNYFGEILIWIGLYASGITLFFTDSINPYYYLLLIISPILMSTVLIKISTPLLEKNMEKYEGWEEYTKRVPMLFPFTKK</sequence>
<feature type="transmembrane region" description="Helical" evidence="1">
    <location>
        <begin position="215"/>
        <end position="235"/>
    </location>
</feature>
<dbReference type="InterPro" id="IPR010721">
    <property type="entry name" value="UstE-like"/>
</dbReference>
<dbReference type="EMBL" id="FJNB01000006">
    <property type="protein sequence ID" value="CZQ92887.1"/>
    <property type="molecule type" value="Genomic_DNA"/>
</dbReference>
<keyword evidence="1" id="KW-0812">Transmembrane</keyword>
<feature type="transmembrane region" description="Helical" evidence="1">
    <location>
        <begin position="31"/>
        <end position="53"/>
    </location>
</feature>
<evidence type="ECO:0000313" key="5">
    <source>
        <dbReference type="Proteomes" id="UP000199280"/>
    </source>
</evidence>
<dbReference type="Gene3D" id="1.20.120.1630">
    <property type="match status" value="1"/>
</dbReference>
<dbReference type="OrthoDB" id="9779233at2"/>
<dbReference type="Proteomes" id="UP000199280">
    <property type="component" value="Unassembled WGS sequence"/>
</dbReference>
<evidence type="ECO:0000256" key="1">
    <source>
        <dbReference type="SAM" id="Phobius"/>
    </source>
</evidence>
<reference evidence="2 4" key="1">
    <citation type="submission" date="2016-02" db="EMBL/GenBank/DDBJ databases">
        <authorList>
            <person name="Wen L."/>
            <person name="He K."/>
            <person name="Yang H."/>
        </authorList>
    </citation>
    <scope>NUCLEOTIDE SEQUENCE [LARGE SCALE GENOMIC DNA]</scope>
    <source>
        <strain evidence="2">Trichococcus_R210</strain>
    </source>
</reference>
<evidence type="ECO:0000313" key="2">
    <source>
        <dbReference type="EMBL" id="CZQ92887.1"/>
    </source>
</evidence>
<dbReference type="PROSITE" id="PS50244">
    <property type="entry name" value="S5A_REDUCTASE"/>
    <property type="match status" value="1"/>
</dbReference>
<feature type="transmembrane region" description="Helical" evidence="1">
    <location>
        <begin position="167"/>
        <end position="186"/>
    </location>
</feature>
<evidence type="ECO:0000313" key="3">
    <source>
        <dbReference type="EMBL" id="SEI93414.1"/>
    </source>
</evidence>